<dbReference type="EMBL" id="CP002042">
    <property type="protein sequence ID" value="ADH64055.1"/>
    <property type="molecule type" value="Genomic_DNA"/>
</dbReference>
<evidence type="ECO:0000256" key="1">
    <source>
        <dbReference type="SAM" id="MobiDB-lite"/>
    </source>
</evidence>
<keyword evidence="2" id="KW-1133">Transmembrane helix</keyword>
<feature type="transmembrane region" description="Helical" evidence="2">
    <location>
        <begin position="324"/>
        <end position="345"/>
    </location>
</feature>
<keyword evidence="2" id="KW-0472">Membrane</keyword>
<keyword evidence="2" id="KW-0812">Transmembrane</keyword>
<feature type="region of interest" description="Disordered" evidence="1">
    <location>
        <begin position="217"/>
        <end position="310"/>
    </location>
</feature>
<keyword evidence="4" id="KW-1185">Reference proteome</keyword>
<evidence type="ECO:0000313" key="3">
    <source>
        <dbReference type="EMBL" id="ADH64055.1"/>
    </source>
</evidence>
<dbReference type="KEGG" id="msv:Mesil_2185"/>
<accession>D7BHW5</accession>
<gene>
    <name evidence="3" type="ordered locus">Mesil_2185</name>
</gene>
<dbReference type="AlphaFoldDB" id="D7BHW5"/>
<reference evidence="3 4" key="1">
    <citation type="journal article" date="2010" name="Stand. Genomic Sci.">
        <title>Complete genome sequence of Meiothermus silvanus type strain (VI-R2).</title>
        <authorList>
            <person name="Sikorski J."/>
            <person name="Tindall B.J."/>
            <person name="Lowry S."/>
            <person name="Lucas S."/>
            <person name="Nolan M."/>
            <person name="Copeland A."/>
            <person name="Glavina Del Rio T."/>
            <person name="Tice H."/>
            <person name="Cheng J.F."/>
            <person name="Han C."/>
            <person name="Pitluck S."/>
            <person name="Liolios K."/>
            <person name="Ivanova N."/>
            <person name="Mavromatis K."/>
            <person name="Mikhailova N."/>
            <person name="Pati A."/>
            <person name="Goodwin L."/>
            <person name="Chen A."/>
            <person name="Palaniappan K."/>
            <person name="Land M."/>
            <person name="Hauser L."/>
            <person name="Chang Y.J."/>
            <person name="Jeffries C.D."/>
            <person name="Rohde M."/>
            <person name="Goker M."/>
            <person name="Woyke T."/>
            <person name="Bristow J."/>
            <person name="Eisen J.A."/>
            <person name="Markowitz V."/>
            <person name="Hugenholtz P."/>
            <person name="Kyrpides N.C."/>
            <person name="Klenk H.P."/>
            <person name="Lapidus A."/>
        </authorList>
    </citation>
    <scope>NUCLEOTIDE SEQUENCE [LARGE SCALE GENOMIC DNA]</scope>
    <source>
        <strain evidence="4">ATCC 700542 / DSM 9946 / VI-R2</strain>
    </source>
</reference>
<proteinExistence type="predicted"/>
<dbReference type="HOGENOM" id="CLU_656889_0_0_0"/>
<organism evidence="3 4">
    <name type="scientific">Allomeiothermus silvanus (strain ATCC 700542 / DSM 9946 / NBRC 106475 / NCIMB 13440 / VI-R2)</name>
    <name type="common">Thermus silvanus</name>
    <dbReference type="NCBI Taxonomy" id="526227"/>
    <lineage>
        <taxon>Bacteria</taxon>
        <taxon>Thermotogati</taxon>
        <taxon>Deinococcota</taxon>
        <taxon>Deinococci</taxon>
        <taxon>Thermales</taxon>
        <taxon>Thermaceae</taxon>
        <taxon>Allomeiothermus</taxon>
    </lineage>
</organism>
<dbReference type="STRING" id="526227.Mesil_2185"/>
<dbReference type="RefSeq" id="WP_013158603.1">
    <property type="nucleotide sequence ID" value="NC_014212.1"/>
</dbReference>
<sequence length="432" mass="46533">MESLGPYLLRRPLGLAGDITTKNGHPLDVFEAQDARTGIPVLVYRPVQAALPGVRVEGSLPWLEALTLEDGSGTAWVAELPLGAVPANRYLGSAPAQRLRDWVLALAETLDRAKAAHLEHGAITPERIWVKGSKAWLEGLGLPTRPLRPDREGLLESIRALAGEDWGGLPWKGALEAWAEGKLTTAQLREQLEVAVQTVPPSRSGPKVREISGSLFTEPQQAAFPTLPSPSPEGATAETESPAPLKEPEEGEGLEAAAPEVEQPSPPKSKASLKVEITEETPAPEPAPMRQSNPPKKVRIDDPLEPPFPVIDPGRSRRGVVPGWLRAVVVLLLLVGIGFLAYQYWPRSSSVTHQGFTVAFRVEPAGQSARVELLEAPEGSTMLVGTVIAEVPGPVFFDKAGVYRLRIRADGREPSELLLEVPAPNGVNIRLR</sequence>
<protein>
    <submittedName>
        <fullName evidence="3">Uncharacterized protein</fullName>
    </submittedName>
</protein>
<dbReference type="OrthoDB" id="31776at2"/>
<dbReference type="eggNOG" id="ENOG5030ZCA">
    <property type="taxonomic scope" value="Bacteria"/>
</dbReference>
<name>D7BHW5_ALLS1</name>
<evidence type="ECO:0000313" key="4">
    <source>
        <dbReference type="Proteomes" id="UP000001916"/>
    </source>
</evidence>
<evidence type="ECO:0000256" key="2">
    <source>
        <dbReference type="SAM" id="Phobius"/>
    </source>
</evidence>
<dbReference type="Proteomes" id="UP000001916">
    <property type="component" value="Chromosome"/>
</dbReference>